<keyword evidence="1" id="KW-1133">Transmembrane helix</keyword>
<reference evidence="4 5" key="3">
    <citation type="submission" date="2020-04" db="EMBL/GenBank/DDBJ databases">
        <title>Whole-genome sequencing of Vibrio spp. from China reveals different genetic environments of blaCTX-M-14 among diverse lineages.</title>
        <authorList>
            <person name="Zheng Z."/>
            <person name="Ye L."/>
            <person name="Chen S."/>
        </authorList>
    </citation>
    <scope>NUCLEOTIDE SEQUENCE [LARGE SCALE GENOMIC DNA]</scope>
    <source>
        <strain evidence="4 5">Vb0574</strain>
    </source>
</reference>
<keyword evidence="1" id="KW-0812">Transmembrane</keyword>
<dbReference type="InterPro" id="IPR001173">
    <property type="entry name" value="Glyco_trans_2-like"/>
</dbReference>
<evidence type="ECO:0000259" key="2">
    <source>
        <dbReference type="Pfam" id="PF00535"/>
    </source>
</evidence>
<reference evidence="3" key="1">
    <citation type="journal article" date="2018" name="Genome Biol.">
        <title>SKESA: strategic k-mer extension for scrupulous assemblies.</title>
        <authorList>
            <person name="Souvorov A."/>
            <person name="Agarwala R."/>
            <person name="Lipman D.J."/>
        </authorList>
    </citation>
    <scope>NUCLEOTIDE SEQUENCE</scope>
    <source>
        <strain evidence="3">1930</strain>
    </source>
</reference>
<dbReference type="Proteomes" id="UP000856022">
    <property type="component" value="Unassembled WGS sequence"/>
</dbReference>
<dbReference type="EMBL" id="JABCLD010002028">
    <property type="protein sequence ID" value="NMU28747.1"/>
    <property type="molecule type" value="Genomic_DNA"/>
</dbReference>
<sequence>MNNEKVKYSFVLPVYNGLEYLPTCINTVINQNYTDYELIIVDDCSTDGTRDYLSQLEHPNIKVVFQERNLGAIGNFSDAINYASGEWLMFLGVDDGLQYYFFELADKLTTICNAQELRVIASSRAHYFWEGAAKLQGDKAVQFTARKEFSILSSKKEVYLALCGAQPYFELPQMYCNSLFHSSIVKEAREKQSGSLFSTIPPDANLAAIALSLESKYLKSFIPLGWVGTSSSRTEYPGKDSDENGNISEGINYSLVAGKPALGSLCIYIWNALLSTELLRESADNEFLRSRVFKYFILSSAYAELRKRGVISKRKDLFDRIVSYNEVSFGAVILISYLIGCFSSAFFFQRRVINKIKNTVMPSYQIKLDRFEGICMVKESIKINKKVSRMLERK</sequence>
<dbReference type="EMBL" id="DACQKT010000005">
    <property type="protein sequence ID" value="HAS6677746.1"/>
    <property type="molecule type" value="Genomic_DNA"/>
</dbReference>
<dbReference type="Proteomes" id="UP000555836">
    <property type="component" value="Unassembled WGS sequence"/>
</dbReference>
<dbReference type="RefSeq" id="WP_114867241.1">
    <property type="nucleotide sequence ID" value="NZ_CP034294.1"/>
</dbReference>
<protein>
    <submittedName>
        <fullName evidence="3 4">Glycosyltransferase</fullName>
    </submittedName>
</protein>
<keyword evidence="4" id="KW-0808">Transferase</keyword>
<name>A0A7Y0S9B4_VIBPH</name>
<organism evidence="4 5">
    <name type="scientific">Vibrio parahaemolyticus</name>
    <dbReference type="NCBI Taxonomy" id="670"/>
    <lineage>
        <taxon>Bacteria</taxon>
        <taxon>Pseudomonadati</taxon>
        <taxon>Pseudomonadota</taxon>
        <taxon>Gammaproteobacteria</taxon>
        <taxon>Vibrionales</taxon>
        <taxon>Vibrionaceae</taxon>
        <taxon>Vibrio</taxon>
    </lineage>
</organism>
<dbReference type="Pfam" id="PF00535">
    <property type="entry name" value="Glycos_transf_2"/>
    <property type="match status" value="1"/>
</dbReference>
<comment type="caution">
    <text evidence="4">The sequence shown here is derived from an EMBL/GenBank/DDBJ whole genome shotgun (WGS) entry which is preliminary data.</text>
</comment>
<gene>
    <name evidence="4" type="ORF">HKB21_24355</name>
    <name evidence="3" type="ORF">I7278_13085</name>
</gene>
<evidence type="ECO:0000256" key="1">
    <source>
        <dbReference type="SAM" id="Phobius"/>
    </source>
</evidence>
<dbReference type="Gene3D" id="3.90.550.10">
    <property type="entry name" value="Spore Coat Polysaccharide Biosynthesis Protein SpsA, Chain A"/>
    <property type="match status" value="1"/>
</dbReference>
<dbReference type="InterPro" id="IPR029044">
    <property type="entry name" value="Nucleotide-diphossugar_trans"/>
</dbReference>
<feature type="transmembrane region" description="Helical" evidence="1">
    <location>
        <begin position="327"/>
        <end position="348"/>
    </location>
</feature>
<feature type="domain" description="Glycosyltransferase 2-like" evidence="2">
    <location>
        <begin position="9"/>
        <end position="95"/>
    </location>
</feature>
<proteinExistence type="predicted"/>
<reference evidence="3" key="2">
    <citation type="submission" date="2019-12" db="EMBL/GenBank/DDBJ databases">
        <authorList>
            <consortium name="NCBI Pathogen Detection Project"/>
        </authorList>
    </citation>
    <scope>NUCLEOTIDE SEQUENCE</scope>
    <source>
        <strain evidence="3">1930</strain>
    </source>
</reference>
<evidence type="ECO:0000313" key="3">
    <source>
        <dbReference type="EMBL" id="HAS6677746.1"/>
    </source>
</evidence>
<evidence type="ECO:0000313" key="5">
    <source>
        <dbReference type="Proteomes" id="UP000555836"/>
    </source>
</evidence>
<dbReference type="AlphaFoldDB" id="A0A7Y0S9B4"/>
<dbReference type="CDD" id="cd00761">
    <property type="entry name" value="Glyco_tranf_GTA_type"/>
    <property type="match status" value="1"/>
</dbReference>
<dbReference type="SUPFAM" id="SSF53448">
    <property type="entry name" value="Nucleotide-diphospho-sugar transferases"/>
    <property type="match status" value="1"/>
</dbReference>
<dbReference type="PANTHER" id="PTHR22916">
    <property type="entry name" value="GLYCOSYLTRANSFERASE"/>
    <property type="match status" value="1"/>
</dbReference>
<evidence type="ECO:0000313" key="4">
    <source>
        <dbReference type="EMBL" id="NMU28747.1"/>
    </source>
</evidence>
<dbReference type="GO" id="GO:0016758">
    <property type="term" value="F:hexosyltransferase activity"/>
    <property type="evidence" value="ECO:0007669"/>
    <property type="project" value="UniProtKB-ARBA"/>
</dbReference>
<keyword evidence="1" id="KW-0472">Membrane</keyword>
<dbReference type="PANTHER" id="PTHR22916:SF3">
    <property type="entry name" value="UDP-GLCNAC:BETAGAL BETA-1,3-N-ACETYLGLUCOSAMINYLTRANSFERASE-LIKE PROTEIN 1"/>
    <property type="match status" value="1"/>
</dbReference>
<accession>A0A7Y0S9B4</accession>